<keyword evidence="3" id="KW-1185">Reference proteome</keyword>
<protein>
    <recommendedName>
        <fullName evidence="4">Geranylgeranyl pyrophosphate synthetase</fullName>
    </recommendedName>
</protein>
<feature type="compositionally biased region" description="Basic residues" evidence="1">
    <location>
        <begin position="28"/>
        <end position="37"/>
    </location>
</feature>
<dbReference type="OrthoDB" id="420564at2759"/>
<reference evidence="2 3" key="1">
    <citation type="journal article" date="2016" name="Mol. Biol. Evol.">
        <title>Comparative Genomics of Early-Diverging Mushroom-Forming Fungi Provides Insights into the Origins of Lignocellulose Decay Capabilities.</title>
        <authorList>
            <person name="Nagy L.G."/>
            <person name="Riley R."/>
            <person name="Tritt A."/>
            <person name="Adam C."/>
            <person name="Daum C."/>
            <person name="Floudas D."/>
            <person name="Sun H."/>
            <person name="Yadav J.S."/>
            <person name="Pangilinan J."/>
            <person name="Larsson K.H."/>
            <person name="Matsuura K."/>
            <person name="Barry K."/>
            <person name="Labutti K."/>
            <person name="Kuo R."/>
            <person name="Ohm R.A."/>
            <person name="Bhattacharya S.S."/>
            <person name="Shirouzu T."/>
            <person name="Yoshinaga Y."/>
            <person name="Martin F.M."/>
            <person name="Grigoriev I.V."/>
            <person name="Hibbett D.S."/>
        </authorList>
    </citation>
    <scope>NUCLEOTIDE SEQUENCE [LARGE SCALE GENOMIC DNA]</scope>
    <source>
        <strain evidence="2 3">TUFC12733</strain>
    </source>
</reference>
<evidence type="ECO:0000313" key="3">
    <source>
        <dbReference type="Proteomes" id="UP000076738"/>
    </source>
</evidence>
<evidence type="ECO:0008006" key="4">
    <source>
        <dbReference type="Google" id="ProtNLM"/>
    </source>
</evidence>
<evidence type="ECO:0000256" key="1">
    <source>
        <dbReference type="SAM" id="MobiDB-lite"/>
    </source>
</evidence>
<feature type="compositionally biased region" description="Polar residues" evidence="1">
    <location>
        <begin position="44"/>
        <end position="54"/>
    </location>
</feature>
<name>A0A167JHD0_CALVF</name>
<dbReference type="Proteomes" id="UP000076738">
    <property type="component" value="Unassembled WGS sequence"/>
</dbReference>
<feature type="region of interest" description="Disordered" evidence="1">
    <location>
        <begin position="27"/>
        <end position="58"/>
    </location>
</feature>
<proteinExistence type="predicted"/>
<gene>
    <name evidence="2" type="ORF">CALVIDRAFT_600566</name>
</gene>
<organism evidence="2 3">
    <name type="scientific">Calocera viscosa (strain TUFC12733)</name>
    <dbReference type="NCBI Taxonomy" id="1330018"/>
    <lineage>
        <taxon>Eukaryota</taxon>
        <taxon>Fungi</taxon>
        <taxon>Dikarya</taxon>
        <taxon>Basidiomycota</taxon>
        <taxon>Agaricomycotina</taxon>
        <taxon>Dacrymycetes</taxon>
        <taxon>Dacrymycetales</taxon>
        <taxon>Dacrymycetaceae</taxon>
        <taxon>Calocera</taxon>
    </lineage>
</organism>
<dbReference type="AlphaFoldDB" id="A0A167JHD0"/>
<sequence>MNGVDTASDRTCTTNAISTPAMYTYTNHRTRRSRGALRSRGGVHTSSVPSNQPSHADLVGDLSEELDSITIPTSDREVDGEIELTGFRTLVSFNWLHHAEKRTILIPGEPPTWCPPSAGFTVPPDSTPEYVERNHAQSVVWGTETILQCVKLLEPEFDLSSVDVVTSRHNLRKLLRFVMASAMEDYFRIDAEVVGETLILMRWQPAEIPITSVQFRGYGANFKRECTKLVRPDAPNNYRTVTYELGGLKFIVGSHVDGQLQVTSMEKMLSESANPEIASPKTTDPEHLFEVFTALPGSAPDTIMAFKDSTLHYAESGTLCPDSATMELHTRSGVRSFEYFDAYSQLFLSQTQYLVVGRHNRGKFTMPAEIRSLDDPFFDEQKPRLQAALKKLVAVLKEMKRIARDKGKGRPVAFVFEGSTLDVMSFNRRPLPDHIIKLFDKPIKA</sequence>
<accession>A0A167JHD0</accession>
<dbReference type="EMBL" id="KV417300">
    <property type="protein sequence ID" value="KZO93595.1"/>
    <property type="molecule type" value="Genomic_DNA"/>
</dbReference>
<evidence type="ECO:0000313" key="2">
    <source>
        <dbReference type="EMBL" id="KZO93595.1"/>
    </source>
</evidence>
<dbReference type="PANTHER" id="PTHR35179">
    <property type="entry name" value="PROTEIN CBG02620"/>
    <property type="match status" value="1"/>
</dbReference>
<dbReference type="STRING" id="1330018.A0A167JHD0"/>
<dbReference type="PANTHER" id="PTHR35179:SF2">
    <property type="entry name" value="START DOMAIN-CONTAINING PROTEIN"/>
    <property type="match status" value="1"/>
</dbReference>